<dbReference type="EMBL" id="JABBCN010000001">
    <property type="protein sequence ID" value="NMX24650.1"/>
    <property type="molecule type" value="Genomic_DNA"/>
</dbReference>
<name>A0A7Y0VB79_STRSA</name>
<sequence length="304" mass="34831">MFKTRAQLKAEAKQLLGQNFGKLFLVTFVPALLLVIALLGIVLLFTLVEMLLITLSYSTDGGSVLISVLGFLFYIVFLATIIITSLFIQIGISYTLLDFIRSKNPAVLTLGNAFQVFKTRPKMRLLSIAFFYWLFLELWAFVPFVGIVKSYAYEQTFFLYKDNINKNLPATNYITQSRQLMNGHKMDRFVIDLSFIGWFILSIFTLGLLNIWLVPYYSLTVTNFYDSLLQQSTGQQQYGATTYQNSFSLINFNEEIIIINSTGVQQFSLLDFYLRSQSFDFLIIACSIKVDRNSISIFSPSDFF</sequence>
<evidence type="ECO:0000256" key="1">
    <source>
        <dbReference type="SAM" id="Phobius"/>
    </source>
</evidence>
<reference evidence="2" key="1">
    <citation type="submission" date="2020-04" db="EMBL/GenBank/DDBJ databases">
        <authorList>
            <person name="Chakraborty B."/>
            <person name="Walker A.R."/>
            <person name="Burne R.A."/>
        </authorList>
    </citation>
    <scope>NUCLEOTIDE SEQUENCE [LARGE SCALE GENOMIC DNA]</scope>
    <source>
        <strain evidence="2">BCA8</strain>
    </source>
</reference>
<keyword evidence="1" id="KW-0812">Transmembrane</keyword>
<keyword evidence="1" id="KW-0472">Membrane</keyword>
<organism evidence="2">
    <name type="scientific">Streptococcus sanguinis</name>
    <dbReference type="NCBI Taxonomy" id="1305"/>
    <lineage>
        <taxon>Bacteria</taxon>
        <taxon>Bacillati</taxon>
        <taxon>Bacillota</taxon>
        <taxon>Bacilli</taxon>
        <taxon>Lactobacillales</taxon>
        <taxon>Streptococcaceae</taxon>
        <taxon>Streptococcus</taxon>
    </lineage>
</organism>
<dbReference type="AlphaFoldDB" id="A0A7Y0VB79"/>
<dbReference type="PANTHER" id="PTHR40076:SF1">
    <property type="entry name" value="MEMBRANE PROTEIN"/>
    <property type="match status" value="1"/>
</dbReference>
<gene>
    <name evidence="2" type="ORF">HGP05_02625</name>
</gene>
<evidence type="ECO:0000313" key="2">
    <source>
        <dbReference type="EMBL" id="NMX24650.1"/>
    </source>
</evidence>
<feature type="transmembrane region" description="Helical" evidence="1">
    <location>
        <begin position="125"/>
        <end position="148"/>
    </location>
</feature>
<feature type="transmembrane region" description="Helical" evidence="1">
    <location>
        <begin position="68"/>
        <end position="97"/>
    </location>
</feature>
<accession>A0A7Y0VB79</accession>
<comment type="caution">
    <text evidence="2">The sequence shown here is derived from an EMBL/GenBank/DDBJ whole genome shotgun (WGS) entry which is preliminary data.</text>
</comment>
<feature type="transmembrane region" description="Helical" evidence="1">
    <location>
        <begin position="195"/>
        <end position="214"/>
    </location>
</feature>
<protein>
    <submittedName>
        <fullName evidence="2">DUF975 family protein</fullName>
    </submittedName>
</protein>
<proteinExistence type="predicted"/>
<dbReference type="Pfam" id="PF06161">
    <property type="entry name" value="DUF975"/>
    <property type="match status" value="1"/>
</dbReference>
<dbReference type="PANTHER" id="PTHR40076">
    <property type="entry name" value="MEMBRANE PROTEIN-RELATED"/>
    <property type="match status" value="1"/>
</dbReference>
<dbReference type="InterPro" id="IPR010380">
    <property type="entry name" value="DUF975"/>
</dbReference>
<feature type="transmembrane region" description="Helical" evidence="1">
    <location>
        <begin position="23"/>
        <end position="48"/>
    </location>
</feature>
<keyword evidence="1" id="KW-1133">Transmembrane helix</keyword>